<dbReference type="PANTHER" id="PTHR42792">
    <property type="entry name" value="FLAGELLIN"/>
    <property type="match status" value="1"/>
</dbReference>
<dbReference type="Gene3D" id="2.170.280.10">
    <property type="entry name" value="f41 fragment of flagellin, middle domain"/>
    <property type="match status" value="1"/>
</dbReference>
<dbReference type="STRING" id="198616.SAMN05216193_109135"/>
<sequence length="649" mass="66353">MALTVNTNIASLNTQRNLSTTSSALSTSLERLSTGSRINSAKDDAAGLQISNRLTNQISGLGVAVRNANDGISLSQTAEGALQQSTNLLQRMRDLAIQSANGSNSDADRASLQKEVSALQSELTRIAETTTFGGRKLMDGSFGTSSFQVGSNAYETIDVTVKNASASAIGSYQTGSKTNAAATSGVPTADNLSTRTASVVADASAAFTDRNLSVVGGGVSTSVHVAADDSAKTLAGKFNGALPGLTATARTVFTAEVNATAGQSADFTIKVGSGENAATVNLVGVTSTENLAQQLNSNAAKLGLKANLSTDGKLTIESSTGENVSFGKSTNNQVGVSVQVQDASGNFGPKTAVADTEGKTVVGYVQLNSPESYAISAPTTNAVQHFNEVKLSDVAYVQGGTPDVTKDPAKFTLTEIKVANAAYGELTIDLSSYTGDKAFTGTDDLLAAIKEQDKTGALIIDTSKNTIRSANGGDITFGTVGGIIANGTASSSQGSVTLTFNKLKNDDTYTTTNTAVSGGNSTGDDVTITGVPGGHELFGSASATKNSVSEVDISSADGAQRAIAVIDNALAGIDSQRADLGAVQNRFENTINNLQNISENASAARSRIKDTDYASETANLSKNQVLQQAGTAILAQAKQLPQAVLSLLQ</sequence>
<dbReference type="Gene3D" id="2.60.40.4390">
    <property type="match status" value="1"/>
</dbReference>
<evidence type="ECO:0000259" key="6">
    <source>
        <dbReference type="Pfam" id="PF00700"/>
    </source>
</evidence>
<gene>
    <name evidence="7" type="ORF">SAMN05216193_109135</name>
</gene>
<dbReference type="Pfam" id="PF00669">
    <property type="entry name" value="Flagellin_N"/>
    <property type="match status" value="1"/>
</dbReference>
<dbReference type="SUPFAM" id="SSF64518">
    <property type="entry name" value="Phase 1 flagellin"/>
    <property type="match status" value="2"/>
</dbReference>
<evidence type="ECO:0000256" key="3">
    <source>
        <dbReference type="ARBA" id="ARBA00023143"/>
    </source>
</evidence>
<comment type="function">
    <text evidence="4">Flagellin is the subunit protein which polymerizes to form the filaments of bacterial flagella.</text>
</comment>
<organism evidence="7 8">
    <name type="scientific">Pseudomonas jinjuensis</name>
    <dbReference type="NCBI Taxonomy" id="198616"/>
    <lineage>
        <taxon>Bacteria</taxon>
        <taxon>Pseudomonadati</taxon>
        <taxon>Pseudomonadota</taxon>
        <taxon>Gammaproteobacteria</taxon>
        <taxon>Pseudomonadales</taxon>
        <taxon>Pseudomonadaceae</taxon>
        <taxon>Pseudomonas</taxon>
    </lineage>
</organism>
<accession>A0A1H0I3L9</accession>
<keyword evidence="7" id="KW-0282">Flagellum</keyword>
<dbReference type="PRINTS" id="PR00207">
    <property type="entry name" value="FLAGELLIN"/>
</dbReference>
<dbReference type="InterPro" id="IPR042187">
    <property type="entry name" value="Flagellin_C_sub2"/>
</dbReference>
<feature type="domain" description="Flagellin N-terminal" evidence="5">
    <location>
        <begin position="5"/>
        <end position="141"/>
    </location>
</feature>
<evidence type="ECO:0000313" key="7">
    <source>
        <dbReference type="EMBL" id="SDO26016.1"/>
    </source>
</evidence>
<dbReference type="Pfam" id="PF00700">
    <property type="entry name" value="Flagellin_C"/>
    <property type="match status" value="1"/>
</dbReference>
<dbReference type="GO" id="GO:0005576">
    <property type="term" value="C:extracellular region"/>
    <property type="evidence" value="ECO:0007669"/>
    <property type="project" value="UniProtKB-SubCell"/>
</dbReference>
<dbReference type="Proteomes" id="UP000242957">
    <property type="component" value="Unassembled WGS sequence"/>
</dbReference>
<evidence type="ECO:0000256" key="4">
    <source>
        <dbReference type="RuleBase" id="RU362073"/>
    </source>
</evidence>
<name>A0A1H0I3L9_9PSED</name>
<comment type="similarity">
    <text evidence="1 4">Belongs to the bacterial flagellin family.</text>
</comment>
<dbReference type="InterPro" id="IPR001492">
    <property type="entry name" value="Flagellin"/>
</dbReference>
<evidence type="ECO:0000259" key="5">
    <source>
        <dbReference type="Pfam" id="PF00669"/>
    </source>
</evidence>
<dbReference type="AlphaFoldDB" id="A0A1H0I3L9"/>
<dbReference type="PANTHER" id="PTHR42792:SF2">
    <property type="entry name" value="FLAGELLIN"/>
    <property type="match status" value="1"/>
</dbReference>
<dbReference type="EMBL" id="FNIJ01000009">
    <property type="protein sequence ID" value="SDO26016.1"/>
    <property type="molecule type" value="Genomic_DNA"/>
</dbReference>
<feature type="domain" description="Flagellin C-terminal" evidence="6">
    <location>
        <begin position="563"/>
        <end position="648"/>
    </location>
</feature>
<keyword evidence="3 4" id="KW-0975">Bacterial flagellum</keyword>
<dbReference type="RefSeq" id="WP_084311358.1">
    <property type="nucleotide sequence ID" value="NZ_FNIJ01000009.1"/>
</dbReference>
<dbReference type="InterPro" id="IPR001029">
    <property type="entry name" value="Flagellin_N"/>
</dbReference>
<dbReference type="InterPro" id="IPR010810">
    <property type="entry name" value="Flagellin_hook_IN_motif"/>
</dbReference>
<evidence type="ECO:0000256" key="1">
    <source>
        <dbReference type="ARBA" id="ARBA00005709"/>
    </source>
</evidence>
<dbReference type="Gene3D" id="2.30.220.10">
    <property type="entry name" value="f41 fragment of flagellin, C-terminal domain"/>
    <property type="match status" value="1"/>
</dbReference>
<evidence type="ECO:0000256" key="2">
    <source>
        <dbReference type="ARBA" id="ARBA00022525"/>
    </source>
</evidence>
<keyword evidence="7" id="KW-0969">Cilium</keyword>
<reference evidence="8" key="1">
    <citation type="submission" date="2016-10" db="EMBL/GenBank/DDBJ databases">
        <authorList>
            <person name="Varghese N."/>
            <person name="Submissions S."/>
        </authorList>
    </citation>
    <scope>NUCLEOTIDE SEQUENCE [LARGE SCALE GENOMIC DNA]</scope>
    <source>
        <strain evidence="8">JCM 21621</strain>
    </source>
</reference>
<dbReference type="GO" id="GO:0005198">
    <property type="term" value="F:structural molecule activity"/>
    <property type="evidence" value="ECO:0007669"/>
    <property type="project" value="UniProtKB-UniRule"/>
</dbReference>
<protein>
    <recommendedName>
        <fullName evidence="4">Flagellin</fullName>
    </recommendedName>
</protein>
<comment type="subcellular location">
    <subcellularLocation>
        <location evidence="4">Secreted</location>
    </subcellularLocation>
    <subcellularLocation>
        <location evidence="4">Bacterial flagellum</location>
    </subcellularLocation>
</comment>
<proteinExistence type="inferred from homology"/>
<evidence type="ECO:0000313" key="8">
    <source>
        <dbReference type="Proteomes" id="UP000242957"/>
    </source>
</evidence>
<dbReference type="InterPro" id="IPR046358">
    <property type="entry name" value="Flagellin_C"/>
</dbReference>
<dbReference type="Gene3D" id="6.10.280.190">
    <property type="match status" value="1"/>
</dbReference>
<dbReference type="OrthoDB" id="9796789at2"/>
<dbReference type="GO" id="GO:0009288">
    <property type="term" value="C:bacterial-type flagellum"/>
    <property type="evidence" value="ECO:0007669"/>
    <property type="project" value="UniProtKB-SubCell"/>
</dbReference>
<keyword evidence="8" id="KW-1185">Reference proteome</keyword>
<dbReference type="Gene3D" id="6.10.10.10">
    <property type="entry name" value="Flagellar export chaperone, C-terminal domain"/>
    <property type="match status" value="1"/>
</dbReference>
<keyword evidence="2 4" id="KW-0964">Secreted</keyword>
<keyword evidence="7" id="KW-0966">Cell projection</keyword>
<dbReference type="Gene3D" id="1.20.1330.10">
    <property type="entry name" value="f41 fragment of flagellin, N-terminal domain"/>
    <property type="match status" value="2"/>
</dbReference>
<dbReference type="Pfam" id="PF07196">
    <property type="entry name" value="Flagellin_IN"/>
    <property type="match status" value="1"/>
</dbReference>